<evidence type="ECO:0000256" key="7">
    <source>
        <dbReference type="ARBA" id="ARBA00022842"/>
    </source>
</evidence>
<dbReference type="SUPFAM" id="SSF56712">
    <property type="entry name" value="Prokaryotic type I DNA topoisomerase"/>
    <property type="match status" value="1"/>
</dbReference>
<dbReference type="PROSITE" id="PS00396">
    <property type="entry name" value="TOPO_IA_1"/>
    <property type="match status" value="1"/>
</dbReference>
<dbReference type="EC" id="5.6.2.1" evidence="3"/>
<keyword evidence="5" id="KW-0863">Zinc-finger</keyword>
<name>A0A1W1BHM5_9ZZZZ</name>
<evidence type="ECO:0000256" key="9">
    <source>
        <dbReference type="ARBA" id="ARBA00023125"/>
    </source>
</evidence>
<evidence type="ECO:0000256" key="1">
    <source>
        <dbReference type="ARBA" id="ARBA00000213"/>
    </source>
</evidence>
<dbReference type="SUPFAM" id="SSF57783">
    <property type="entry name" value="Zinc beta-ribbon"/>
    <property type="match status" value="3"/>
</dbReference>
<dbReference type="PROSITE" id="PS50880">
    <property type="entry name" value="TOPRIM"/>
    <property type="match status" value="1"/>
</dbReference>
<dbReference type="CDD" id="cd00186">
    <property type="entry name" value="TOP1Ac"/>
    <property type="match status" value="1"/>
</dbReference>
<dbReference type="InterPro" id="IPR023406">
    <property type="entry name" value="Topo_IA_AS"/>
</dbReference>
<keyword evidence="9" id="KW-0238">DNA-binding</keyword>
<dbReference type="InterPro" id="IPR006171">
    <property type="entry name" value="TOPRIM_dom"/>
</dbReference>
<dbReference type="CDD" id="cd03363">
    <property type="entry name" value="TOPRIM_TopoIA_TopoI"/>
    <property type="match status" value="1"/>
</dbReference>
<keyword evidence="4" id="KW-0479">Metal-binding</keyword>
<dbReference type="AlphaFoldDB" id="A0A1W1BHM5"/>
<dbReference type="Gene3D" id="3.40.50.140">
    <property type="match status" value="1"/>
</dbReference>
<evidence type="ECO:0000256" key="10">
    <source>
        <dbReference type="ARBA" id="ARBA00023235"/>
    </source>
</evidence>
<dbReference type="Gene3D" id="3.30.65.10">
    <property type="entry name" value="Bacterial Topoisomerase I, domain 1"/>
    <property type="match status" value="3"/>
</dbReference>
<dbReference type="PROSITE" id="PS52039">
    <property type="entry name" value="TOPO_IA_2"/>
    <property type="match status" value="1"/>
</dbReference>
<dbReference type="Gene3D" id="2.70.20.10">
    <property type="entry name" value="Topoisomerase I, domain 3"/>
    <property type="match status" value="1"/>
</dbReference>
<evidence type="ECO:0000313" key="17">
    <source>
        <dbReference type="EMBL" id="SFV53037.1"/>
    </source>
</evidence>
<dbReference type="InterPro" id="IPR013497">
    <property type="entry name" value="Topo_IA_cen"/>
</dbReference>
<dbReference type="HAMAP" id="MF_00952">
    <property type="entry name" value="Topoisom_1_prok"/>
    <property type="match status" value="1"/>
</dbReference>
<comment type="catalytic activity">
    <reaction evidence="1">
        <text>ATP-independent breakage of single-stranded DNA, followed by passage and rejoining.</text>
        <dbReference type="EC" id="5.6.2.1"/>
    </reaction>
</comment>
<proteinExistence type="inferred from homology"/>
<dbReference type="PANTHER" id="PTHR42785:SF1">
    <property type="entry name" value="DNA TOPOISOMERASE"/>
    <property type="match status" value="1"/>
</dbReference>
<dbReference type="PANTHER" id="PTHR42785">
    <property type="entry name" value="DNA TOPOISOMERASE, TYPE IA, CORE"/>
    <property type="match status" value="1"/>
</dbReference>
<dbReference type="NCBIfam" id="TIGR01051">
    <property type="entry name" value="topA_bact"/>
    <property type="match status" value="1"/>
</dbReference>
<dbReference type="Pfam" id="PF01131">
    <property type="entry name" value="Topoisom_bac"/>
    <property type="match status" value="1"/>
</dbReference>
<dbReference type="Gene3D" id="1.10.460.10">
    <property type="entry name" value="Topoisomerase I, domain 2"/>
    <property type="match status" value="1"/>
</dbReference>
<dbReference type="InterPro" id="IPR013825">
    <property type="entry name" value="Topo_IA_cen_sub2"/>
</dbReference>
<dbReference type="Pfam" id="PF01396">
    <property type="entry name" value="Zn_ribbon_Top1"/>
    <property type="match status" value="4"/>
</dbReference>
<evidence type="ECO:0000256" key="11">
    <source>
        <dbReference type="ARBA" id="ARBA00030003"/>
    </source>
</evidence>
<feature type="domain" description="Topo IA-type catalytic" evidence="16">
    <location>
        <begin position="130"/>
        <end position="554"/>
    </location>
</feature>
<feature type="domain" description="Toprim" evidence="15">
    <location>
        <begin position="2"/>
        <end position="114"/>
    </location>
</feature>
<dbReference type="SMART" id="SM00436">
    <property type="entry name" value="TOP1Bc"/>
    <property type="match status" value="1"/>
</dbReference>
<keyword evidence="8" id="KW-0799">Topoisomerase</keyword>
<comment type="similarity">
    <text evidence="2">Belongs to the type IA topoisomerase family.</text>
</comment>
<dbReference type="InterPro" id="IPR005733">
    <property type="entry name" value="TopoI_bac-type"/>
</dbReference>
<dbReference type="GO" id="GO:0008270">
    <property type="term" value="F:zinc ion binding"/>
    <property type="evidence" value="ECO:0007669"/>
    <property type="project" value="UniProtKB-KW"/>
</dbReference>
<evidence type="ECO:0000256" key="12">
    <source>
        <dbReference type="ARBA" id="ARBA00031985"/>
    </source>
</evidence>
<dbReference type="PRINTS" id="PR00417">
    <property type="entry name" value="PRTPISMRASEI"/>
</dbReference>
<protein>
    <recommendedName>
        <fullName evidence="3">DNA topoisomerase</fullName>
        <ecNumber evidence="3">5.6.2.1</ecNumber>
    </recommendedName>
    <alternativeName>
        <fullName evidence="14">Omega-protein</fullName>
    </alternativeName>
    <alternativeName>
        <fullName evidence="13">Relaxing enzyme</fullName>
    </alternativeName>
    <alternativeName>
        <fullName evidence="11">Swivelase</fullName>
    </alternativeName>
    <alternativeName>
        <fullName evidence="12">Untwisting enzyme</fullName>
    </alternativeName>
</protein>
<keyword evidence="10 17" id="KW-0413">Isomerase</keyword>
<dbReference type="EMBL" id="FPHE01000039">
    <property type="protein sequence ID" value="SFV53037.1"/>
    <property type="molecule type" value="Genomic_DNA"/>
</dbReference>
<dbReference type="InterPro" id="IPR003602">
    <property type="entry name" value="Topo_IA_DNA-bd_dom"/>
</dbReference>
<accession>A0A1W1BHM5</accession>
<dbReference type="Pfam" id="PF01751">
    <property type="entry name" value="Toprim"/>
    <property type="match status" value="1"/>
</dbReference>
<evidence type="ECO:0000256" key="4">
    <source>
        <dbReference type="ARBA" id="ARBA00022723"/>
    </source>
</evidence>
<evidence type="ECO:0000256" key="3">
    <source>
        <dbReference type="ARBA" id="ARBA00012891"/>
    </source>
</evidence>
<dbReference type="GO" id="GO:0003677">
    <property type="term" value="F:DNA binding"/>
    <property type="evidence" value="ECO:0007669"/>
    <property type="project" value="UniProtKB-KW"/>
</dbReference>
<gene>
    <name evidence="17" type="ORF">MNB_SV-12-646</name>
</gene>
<evidence type="ECO:0000259" key="16">
    <source>
        <dbReference type="PROSITE" id="PS52039"/>
    </source>
</evidence>
<evidence type="ECO:0000259" key="15">
    <source>
        <dbReference type="PROSITE" id="PS50880"/>
    </source>
</evidence>
<organism evidence="17">
    <name type="scientific">hydrothermal vent metagenome</name>
    <dbReference type="NCBI Taxonomy" id="652676"/>
    <lineage>
        <taxon>unclassified sequences</taxon>
        <taxon>metagenomes</taxon>
        <taxon>ecological metagenomes</taxon>
    </lineage>
</organism>
<evidence type="ECO:0000256" key="8">
    <source>
        <dbReference type="ARBA" id="ARBA00023029"/>
    </source>
</evidence>
<evidence type="ECO:0000256" key="14">
    <source>
        <dbReference type="ARBA" id="ARBA00032877"/>
    </source>
</evidence>
<keyword evidence="7" id="KW-0460">Magnesium</keyword>
<dbReference type="InterPro" id="IPR013826">
    <property type="entry name" value="Topo_IA_cen_sub3"/>
</dbReference>
<dbReference type="GO" id="GO:0003917">
    <property type="term" value="F:DNA topoisomerase type I (single strand cut, ATP-independent) activity"/>
    <property type="evidence" value="ECO:0007669"/>
    <property type="project" value="UniProtKB-EC"/>
</dbReference>
<keyword evidence="6" id="KW-0862">Zinc</keyword>
<evidence type="ECO:0000256" key="5">
    <source>
        <dbReference type="ARBA" id="ARBA00022771"/>
    </source>
</evidence>
<dbReference type="InterPro" id="IPR013498">
    <property type="entry name" value="Topo_IA_Znf"/>
</dbReference>
<dbReference type="Gene3D" id="1.10.290.10">
    <property type="entry name" value="Topoisomerase I, domain 4"/>
    <property type="match status" value="1"/>
</dbReference>
<dbReference type="SMART" id="SM00493">
    <property type="entry name" value="TOPRIM"/>
    <property type="match status" value="1"/>
</dbReference>
<dbReference type="InterPro" id="IPR013824">
    <property type="entry name" value="Topo_IA_cen_sub1"/>
</dbReference>
<sequence>MKNLIIVESPAKARTISTFLGKNYKVVASKGHIRDLPKSSFGITVEEDGTFVPKYSIPRDVNPVVKELKKLAKEAETVYIATDEDREGEAIGYHIAMAIKKEPESLPRIVFHEITKTAINHALENPRKIDMDSVNAQQARRLLDRMVGYKLSPLLANKIQKGLSAGRVQSSSLKIVIDREREIKAFKPEEFWTIDGLFEKNIESSIYSFNGTKINKMSIKNEKMAIEIVQSATNENFVVESLEKKERKSKTPPPFMTSTLQQSASTVLGFSPKKTMMVAQKLYEGVKTDRGNMGVITYMRTDSMNLAKEAVSNAREHIENHFGKEYLPAKAKFYASKSKGAQEAHEAIRPTMVEFTPIIAKDYLGADEFKLYRLIYNRFLACQMTDALMESQTLFFKGENSTFKASGRKLLFDGFYKVTGYSEKDKLLPELKKGQKVTLDDIKSTQNFTEPPPRYNEASLIKKLESLGIGRPSTYAPTITILQTRKYIELKKKRIHPTEVAFTVIEMLEEHFAEIVDSAFTSNMEAELDEIDEGKLNWQKLLADFYDPFMKKITDGKKNIKSKKMAIPTGEMCPKCDHELLRRKGRYGEFIACSNFPKCKYTTDLDGNPPPEPEKTDKVCDKCGKFMVIKDSKRGKFYACSAYPKCKNAQPLVPPRELPMPCPRCGSKILEKEGKRGKFYGCADYPKCRFISNGEPLEEKCPDCGGMVVHKILKAGEFYECIEKKCKYKEPVPADKLKVKETEKES</sequence>
<dbReference type="InterPro" id="IPR000380">
    <property type="entry name" value="Topo_IA"/>
</dbReference>
<dbReference type="GO" id="GO:0005694">
    <property type="term" value="C:chromosome"/>
    <property type="evidence" value="ECO:0007669"/>
    <property type="project" value="InterPro"/>
</dbReference>
<evidence type="ECO:0000256" key="6">
    <source>
        <dbReference type="ARBA" id="ARBA00022833"/>
    </source>
</evidence>
<dbReference type="InterPro" id="IPR023405">
    <property type="entry name" value="Topo_IA_core_domain"/>
</dbReference>
<dbReference type="InterPro" id="IPR034149">
    <property type="entry name" value="TOPRIM_TopoI"/>
</dbReference>
<reference evidence="17" key="1">
    <citation type="submission" date="2016-10" db="EMBL/GenBank/DDBJ databases">
        <authorList>
            <person name="de Groot N.N."/>
        </authorList>
    </citation>
    <scope>NUCLEOTIDE SEQUENCE</scope>
</reference>
<dbReference type="InterPro" id="IPR003601">
    <property type="entry name" value="Topo_IA_2"/>
</dbReference>
<dbReference type="SMART" id="SM00437">
    <property type="entry name" value="TOP1Ac"/>
    <property type="match status" value="1"/>
</dbReference>
<dbReference type="GO" id="GO:0006265">
    <property type="term" value="P:DNA topological change"/>
    <property type="evidence" value="ECO:0007669"/>
    <property type="project" value="InterPro"/>
</dbReference>
<evidence type="ECO:0000256" key="2">
    <source>
        <dbReference type="ARBA" id="ARBA00009446"/>
    </source>
</evidence>
<dbReference type="InterPro" id="IPR028612">
    <property type="entry name" value="Topoisom_1_IA"/>
</dbReference>
<evidence type="ECO:0000256" key="13">
    <source>
        <dbReference type="ARBA" id="ARBA00032235"/>
    </source>
</evidence>